<feature type="region of interest" description="Disordered" evidence="1">
    <location>
        <begin position="188"/>
        <end position="225"/>
    </location>
</feature>
<dbReference type="VEuPathDB" id="FungiDB:PV08_00091"/>
<feature type="compositionally biased region" description="Basic and acidic residues" evidence="1">
    <location>
        <begin position="195"/>
        <end position="208"/>
    </location>
</feature>
<protein>
    <submittedName>
        <fullName evidence="2">Uncharacterized protein</fullName>
    </submittedName>
</protein>
<feature type="region of interest" description="Disordered" evidence="1">
    <location>
        <begin position="275"/>
        <end position="380"/>
    </location>
</feature>
<reference evidence="2 3" key="1">
    <citation type="submission" date="2015-01" db="EMBL/GenBank/DDBJ databases">
        <title>The Genome Sequence of Exophiala spinifera CBS89968.</title>
        <authorList>
            <consortium name="The Broad Institute Genomics Platform"/>
            <person name="Cuomo C."/>
            <person name="de Hoog S."/>
            <person name="Gorbushina A."/>
            <person name="Stielow B."/>
            <person name="Teixiera M."/>
            <person name="Abouelleil A."/>
            <person name="Chapman S.B."/>
            <person name="Priest M."/>
            <person name="Young S.K."/>
            <person name="Wortman J."/>
            <person name="Nusbaum C."/>
            <person name="Birren B."/>
        </authorList>
    </citation>
    <scope>NUCLEOTIDE SEQUENCE [LARGE SCALE GENOMIC DNA]</scope>
    <source>
        <strain evidence="2 3">CBS 89968</strain>
    </source>
</reference>
<feature type="compositionally biased region" description="Basic and acidic residues" evidence="1">
    <location>
        <begin position="291"/>
        <end position="307"/>
    </location>
</feature>
<feature type="compositionally biased region" description="Acidic residues" evidence="1">
    <location>
        <begin position="20"/>
        <end position="30"/>
    </location>
</feature>
<dbReference type="HOGENOM" id="CLU_031138_1_0_1"/>
<feature type="compositionally biased region" description="Gly residues" evidence="1">
    <location>
        <begin position="68"/>
        <end position="77"/>
    </location>
</feature>
<dbReference type="STRING" id="91928.A0A0D2C7L6"/>
<proteinExistence type="predicted"/>
<dbReference type="Proteomes" id="UP000053328">
    <property type="component" value="Unassembled WGS sequence"/>
</dbReference>
<feature type="region of interest" description="Disordered" evidence="1">
    <location>
        <begin position="411"/>
        <end position="502"/>
    </location>
</feature>
<feature type="region of interest" description="Disordered" evidence="1">
    <location>
        <begin position="1"/>
        <end position="164"/>
    </location>
</feature>
<feature type="compositionally biased region" description="Basic and acidic residues" evidence="1">
    <location>
        <begin position="430"/>
        <end position="443"/>
    </location>
</feature>
<sequence>MASLFTARRKPKRIVRDEPEAQADDVEEDTGPVVRRPTGNAPRTKSKLRMSFNPGGEEDEASQRGTTATGGGGGSSGGDEAARSTRPPRLGLSSAAHSLLLNRSEGQDRHDDRARNLKEGDSNSSRPTYSKAYLDELRNSTPSTPRDLSSARASPSLDLVDPSASNTAAALDLESKFGKTTLLSSSSSYIPSAAEIREKKERRARLAKEQAANAGSGDNAGTGAAGADFISLEDYDSDGEFKPRRMQVGMYSAAAAAREKDTRLVHDDEDMAEGFDEFVDDPGRVTLSRKGQREQTLREREAMRALIDEAEGASDDDSAAGGGEEAGGQDLSDSDSDYERHAHYETAQTHRGMDGLGAAHAAHTRQANRPRQPRDTTAIPKLSAGLARLRDMVSRLEFETARIHKRRADIARERSEIKLSQDHIQTSLEEAGKELERVTREHLGSGPGPGSGPGTGHAQGPDRAQQTTTASTDTTTAAAAATHNGSLSTAERGLETLGGSAG</sequence>
<evidence type="ECO:0000313" key="2">
    <source>
        <dbReference type="EMBL" id="KIW19519.1"/>
    </source>
</evidence>
<dbReference type="InterPro" id="IPR028211">
    <property type="entry name" value="Ntr2"/>
</dbReference>
<dbReference type="AlphaFoldDB" id="A0A0D2C7L6"/>
<feature type="compositionally biased region" description="Acidic residues" evidence="1">
    <location>
        <begin position="308"/>
        <end position="318"/>
    </location>
</feature>
<dbReference type="RefSeq" id="XP_016239735.1">
    <property type="nucleotide sequence ID" value="XM_016374459.1"/>
</dbReference>
<feature type="compositionally biased region" description="Gly residues" evidence="1">
    <location>
        <begin position="445"/>
        <end position="457"/>
    </location>
</feature>
<evidence type="ECO:0000256" key="1">
    <source>
        <dbReference type="SAM" id="MobiDB-lite"/>
    </source>
</evidence>
<evidence type="ECO:0000313" key="3">
    <source>
        <dbReference type="Proteomes" id="UP000053328"/>
    </source>
</evidence>
<name>A0A0D2C7L6_9EURO</name>
<dbReference type="GO" id="GO:0071008">
    <property type="term" value="C:U2-type post-mRNA release spliceosomal complex"/>
    <property type="evidence" value="ECO:0007669"/>
    <property type="project" value="InterPro"/>
</dbReference>
<feature type="compositionally biased region" description="Polar residues" evidence="1">
    <location>
        <begin position="139"/>
        <end position="153"/>
    </location>
</feature>
<dbReference type="OrthoDB" id="429427at2759"/>
<accession>A0A0D2C7L6</accession>
<feature type="compositionally biased region" description="Low complexity" evidence="1">
    <location>
        <begin position="464"/>
        <end position="482"/>
    </location>
</feature>
<feature type="compositionally biased region" description="Basic and acidic residues" evidence="1">
    <location>
        <begin position="411"/>
        <end position="421"/>
    </location>
</feature>
<gene>
    <name evidence="2" type="ORF">PV08_00091</name>
</gene>
<dbReference type="GO" id="GO:0000390">
    <property type="term" value="P:spliceosomal complex disassembly"/>
    <property type="evidence" value="ECO:0007669"/>
    <property type="project" value="InterPro"/>
</dbReference>
<dbReference type="GeneID" id="27327174"/>
<dbReference type="Pfam" id="PF15458">
    <property type="entry name" value="NTR2"/>
    <property type="match status" value="1"/>
</dbReference>
<organism evidence="2 3">
    <name type="scientific">Exophiala spinifera</name>
    <dbReference type="NCBI Taxonomy" id="91928"/>
    <lineage>
        <taxon>Eukaryota</taxon>
        <taxon>Fungi</taxon>
        <taxon>Dikarya</taxon>
        <taxon>Ascomycota</taxon>
        <taxon>Pezizomycotina</taxon>
        <taxon>Eurotiomycetes</taxon>
        <taxon>Chaetothyriomycetidae</taxon>
        <taxon>Chaetothyriales</taxon>
        <taxon>Herpotrichiellaceae</taxon>
        <taxon>Exophiala</taxon>
    </lineage>
</organism>
<feature type="compositionally biased region" description="Basic and acidic residues" evidence="1">
    <location>
        <begin position="105"/>
        <end position="121"/>
    </location>
</feature>
<dbReference type="EMBL" id="KN847492">
    <property type="protein sequence ID" value="KIW19519.1"/>
    <property type="molecule type" value="Genomic_DNA"/>
</dbReference>
<keyword evidence="3" id="KW-1185">Reference proteome</keyword>
<feature type="compositionally biased region" description="Low complexity" evidence="1">
    <location>
        <begin position="90"/>
        <end position="101"/>
    </location>
</feature>